<evidence type="ECO:0000313" key="2">
    <source>
        <dbReference type="EMBL" id="CUP79489.1"/>
    </source>
</evidence>
<evidence type="ECO:0000313" key="6">
    <source>
        <dbReference type="Proteomes" id="UP000095706"/>
    </source>
</evidence>
<dbReference type="AlphaFoldDB" id="A0A174RAG8"/>
<dbReference type="EMBL" id="CZAL01000017">
    <property type="protein sequence ID" value="CUP79489.1"/>
    <property type="molecule type" value="Genomic_DNA"/>
</dbReference>
<dbReference type="EMBL" id="CYYV01000018">
    <property type="protein sequence ID" value="CUO87100.1"/>
    <property type="molecule type" value="Genomic_DNA"/>
</dbReference>
<gene>
    <name evidence="1" type="ORF">ERS852406_03046</name>
    <name evidence="2" type="ORF">ERS852498_02834</name>
    <name evidence="5" type="ORF">G5B05_10530</name>
    <name evidence="3" type="ORF">JTJ23_12055</name>
    <name evidence="4" type="ORF">L0N21_13205</name>
</gene>
<dbReference type="EMBL" id="JAAITQ010000018">
    <property type="protein sequence ID" value="NSE16835.1"/>
    <property type="molecule type" value="Genomic_DNA"/>
</dbReference>
<reference evidence="5 8" key="2">
    <citation type="journal article" date="2020" name="Cell Host Microbe">
        <title>Functional and Genomic Variation between Human-Derived Isolates of Lachnospiraceae Reveals Inter- and Intra-Species Diversity.</title>
        <authorList>
            <person name="Sorbara M.T."/>
            <person name="Littmann E.R."/>
            <person name="Fontana E."/>
            <person name="Moody T.U."/>
            <person name="Kohout C.E."/>
            <person name="Gjonbalaj M."/>
            <person name="Eaton V."/>
            <person name="Seok R."/>
            <person name="Leiner I.M."/>
            <person name="Pamer E.G."/>
        </authorList>
    </citation>
    <scope>NUCLEOTIDE SEQUENCE [LARGE SCALE GENOMIC DNA]</scope>
    <source>
        <strain evidence="5 8">MSK.14.54</strain>
    </source>
</reference>
<dbReference type="Proteomes" id="UP000095709">
    <property type="component" value="Unassembled WGS sequence"/>
</dbReference>
<evidence type="ECO:0000313" key="8">
    <source>
        <dbReference type="Proteomes" id="UP000768180"/>
    </source>
</evidence>
<dbReference type="Proteomes" id="UP000768180">
    <property type="component" value="Unassembled WGS sequence"/>
</dbReference>
<evidence type="ECO:0000313" key="3">
    <source>
        <dbReference type="EMBL" id="MBN2954293.1"/>
    </source>
</evidence>
<reference evidence="5" key="3">
    <citation type="submission" date="2020-02" db="EMBL/GenBank/DDBJ databases">
        <authorList>
            <person name="Littmann E."/>
            <person name="Sorbara M."/>
        </authorList>
    </citation>
    <scope>NUCLEOTIDE SEQUENCE</scope>
    <source>
        <strain evidence="5">MSK.14.54</strain>
    </source>
</reference>
<keyword evidence="8" id="KW-1185">Reference proteome</keyword>
<evidence type="ECO:0000313" key="1">
    <source>
        <dbReference type="EMBL" id="CUO87100.1"/>
    </source>
</evidence>
<name>A0A174RAG8_9FIRM</name>
<evidence type="ECO:0000313" key="4">
    <source>
        <dbReference type="EMBL" id="MCG4766457.1"/>
    </source>
</evidence>
<reference evidence="6 7" key="1">
    <citation type="submission" date="2015-09" db="EMBL/GenBank/DDBJ databases">
        <authorList>
            <consortium name="Pathogen Informatics"/>
        </authorList>
    </citation>
    <scope>NUCLEOTIDE SEQUENCE [LARGE SCALE GENOMIC DNA]</scope>
    <source>
        <strain evidence="1 6">2789STDY5608849</strain>
        <strain evidence="2 7">2789STDY5834885</strain>
    </source>
</reference>
<dbReference type="RefSeq" id="WP_022461691.1">
    <property type="nucleotide sequence ID" value="NZ_CABJFB010000014.1"/>
</dbReference>
<organism evidence="2 7">
    <name type="scientific">Fusicatenibacter saccharivorans</name>
    <dbReference type="NCBI Taxonomy" id="1150298"/>
    <lineage>
        <taxon>Bacteria</taxon>
        <taxon>Bacillati</taxon>
        <taxon>Bacillota</taxon>
        <taxon>Clostridia</taxon>
        <taxon>Lachnospirales</taxon>
        <taxon>Lachnospiraceae</taxon>
        <taxon>Fusicatenibacter</taxon>
    </lineage>
</organism>
<sequence length="103" mass="11757">MESVINKLAEIETAATKIMQAAENQKKLQDEQQEERIAKFDADLEAETAKRIEEITTKLHSTTDADQKKQRDSAAELLSSLDAYYEQNHGTLSTQIYENIIRK</sequence>
<reference evidence="3" key="4">
    <citation type="submission" date="2021-02" db="EMBL/GenBank/DDBJ databases">
        <title>Metagenome-assembled genomes from human diarrheal sample B26.</title>
        <authorList>
            <person name="Ateba T.P."/>
            <person name="Alayande K.A."/>
            <person name="Mwanza M."/>
        </authorList>
    </citation>
    <scope>NUCLEOTIDE SEQUENCE</scope>
    <source>
        <strain evidence="3">06WH</strain>
    </source>
</reference>
<evidence type="ECO:0000313" key="5">
    <source>
        <dbReference type="EMBL" id="NSE16835.1"/>
    </source>
</evidence>
<proteinExistence type="predicted"/>
<accession>A0A174RAG8</accession>
<dbReference type="EMBL" id="JAFHBD010000061">
    <property type="protein sequence ID" value="MBN2954293.1"/>
    <property type="molecule type" value="Genomic_DNA"/>
</dbReference>
<protein>
    <submittedName>
        <fullName evidence="2">Uncharacterized protein</fullName>
    </submittedName>
</protein>
<dbReference type="Proteomes" id="UP000095706">
    <property type="component" value="Unassembled WGS sequence"/>
</dbReference>
<dbReference type="Proteomes" id="UP001199915">
    <property type="component" value="Unassembled WGS sequence"/>
</dbReference>
<evidence type="ECO:0000313" key="7">
    <source>
        <dbReference type="Proteomes" id="UP000095709"/>
    </source>
</evidence>
<reference evidence="4" key="5">
    <citation type="submission" date="2022-01" db="EMBL/GenBank/DDBJ databases">
        <title>Collection of gut derived symbiotic bacterial strains cultured from healthy donors.</title>
        <authorList>
            <person name="Lin H."/>
            <person name="Kohout C."/>
            <person name="Waligurski E."/>
            <person name="Pamer E.G."/>
        </authorList>
    </citation>
    <scope>NUCLEOTIDE SEQUENCE</scope>
    <source>
        <strain evidence="4">DFI.5.49</strain>
    </source>
</reference>
<dbReference type="EMBL" id="JAKNFS010000019">
    <property type="protein sequence ID" value="MCG4766457.1"/>
    <property type="molecule type" value="Genomic_DNA"/>
</dbReference>
<dbReference type="Proteomes" id="UP000737612">
    <property type="component" value="Unassembled WGS sequence"/>
</dbReference>